<name>A0A537IWR1_9BACT</name>
<dbReference type="AlphaFoldDB" id="A0A537IWR1"/>
<dbReference type="SMART" id="SM00829">
    <property type="entry name" value="PKS_ER"/>
    <property type="match status" value="1"/>
</dbReference>
<dbReference type="PANTHER" id="PTHR44154:SF1">
    <property type="entry name" value="QUINONE OXIDOREDUCTASE"/>
    <property type="match status" value="1"/>
</dbReference>
<dbReference type="InterPro" id="IPR013154">
    <property type="entry name" value="ADH-like_N"/>
</dbReference>
<sequence length="348" mass="36088">MKAVVIRAHGGIDTLRLEEIPTPRPEGGQVLVHVRAVALNNLDVWARSGPPGGRPVYPWGRLALPLITGGDVAGVVEAVGPGATDAAPGDRVVVNPILSCGQCAWCLAGEQSMCADYRIYGEHIPGGMAEYTVVPAANLLCVPDHVSLEHAAAAPVCFTTAWRGLMTAARLRAGEDLLVVGASGGVGAAALQIGRLAGARVLALVGGAGKAAKAAKLGAVPIDRLTHPQFSAQVREITGAGAHVAIDPVGAATWPETIRSLRPGGRMAICGATGGERPDIDIREIYQRHRRILGAAMGSVSDFLMVMGLVFAGALVPVIHAVLPLAGIREAHRIFEAREHFGKIVLVP</sequence>
<evidence type="ECO:0000256" key="4">
    <source>
        <dbReference type="ARBA" id="ARBA00022857"/>
    </source>
</evidence>
<feature type="domain" description="Enoyl reductase (ER)" evidence="8">
    <location>
        <begin position="10"/>
        <end position="346"/>
    </location>
</feature>
<evidence type="ECO:0000313" key="10">
    <source>
        <dbReference type="Proteomes" id="UP000318834"/>
    </source>
</evidence>
<comment type="caution">
    <text evidence="9">The sequence shown here is derived from an EMBL/GenBank/DDBJ whole genome shotgun (WGS) entry which is preliminary data.</text>
</comment>
<keyword evidence="7" id="KW-0472">Membrane</keyword>
<reference evidence="9 10" key="1">
    <citation type="journal article" date="2019" name="Nat. Microbiol.">
        <title>Mediterranean grassland soil C-N compound turnover is dependent on rainfall and depth, and is mediated by genomically divergent microorganisms.</title>
        <authorList>
            <person name="Diamond S."/>
            <person name="Andeer P.F."/>
            <person name="Li Z."/>
            <person name="Crits-Christoph A."/>
            <person name="Burstein D."/>
            <person name="Anantharaman K."/>
            <person name="Lane K.R."/>
            <person name="Thomas B.C."/>
            <person name="Pan C."/>
            <person name="Northen T.R."/>
            <person name="Banfield J.F."/>
        </authorList>
    </citation>
    <scope>NUCLEOTIDE SEQUENCE [LARGE SCALE GENOMIC DNA]</scope>
    <source>
        <strain evidence="9">NP_8</strain>
    </source>
</reference>
<comment type="subunit">
    <text evidence="2">Homotetramer.</text>
</comment>
<dbReference type="SUPFAM" id="SSF51735">
    <property type="entry name" value="NAD(P)-binding Rossmann-fold domains"/>
    <property type="match status" value="1"/>
</dbReference>
<dbReference type="InterPro" id="IPR011032">
    <property type="entry name" value="GroES-like_sf"/>
</dbReference>
<keyword evidence="4" id="KW-0521">NADP</keyword>
<dbReference type="PROSITE" id="PS01162">
    <property type="entry name" value="QOR_ZETA_CRYSTAL"/>
    <property type="match status" value="1"/>
</dbReference>
<dbReference type="EMBL" id="VBAP01000040">
    <property type="protein sequence ID" value="TMI75758.1"/>
    <property type="molecule type" value="Genomic_DNA"/>
</dbReference>
<dbReference type="InterPro" id="IPR036291">
    <property type="entry name" value="NAD(P)-bd_dom_sf"/>
</dbReference>
<evidence type="ECO:0000256" key="3">
    <source>
        <dbReference type="ARBA" id="ARBA00022490"/>
    </source>
</evidence>
<evidence type="ECO:0000256" key="5">
    <source>
        <dbReference type="ARBA" id="ARBA00022884"/>
    </source>
</evidence>
<dbReference type="Proteomes" id="UP000318834">
    <property type="component" value="Unassembled WGS sequence"/>
</dbReference>
<evidence type="ECO:0000313" key="9">
    <source>
        <dbReference type="EMBL" id="TMI75758.1"/>
    </source>
</evidence>
<keyword evidence="7" id="KW-0812">Transmembrane</keyword>
<dbReference type="Pfam" id="PF08240">
    <property type="entry name" value="ADH_N"/>
    <property type="match status" value="1"/>
</dbReference>
<keyword evidence="5" id="KW-0694">RNA-binding</keyword>
<protein>
    <submittedName>
        <fullName evidence="9">Zinc-binding dehydrogenase</fullName>
    </submittedName>
</protein>
<gene>
    <name evidence="9" type="ORF">E6H05_05930</name>
</gene>
<dbReference type="InterPro" id="IPR051603">
    <property type="entry name" value="Zinc-ADH_QOR/CCCR"/>
</dbReference>
<keyword evidence="7" id="KW-1133">Transmembrane helix</keyword>
<accession>A0A537IWR1</accession>
<evidence type="ECO:0000256" key="1">
    <source>
        <dbReference type="ARBA" id="ARBA00004496"/>
    </source>
</evidence>
<dbReference type="Pfam" id="PF00107">
    <property type="entry name" value="ADH_zinc_N"/>
    <property type="match status" value="1"/>
</dbReference>
<proteinExistence type="predicted"/>
<feature type="transmembrane region" description="Helical" evidence="7">
    <location>
        <begin position="303"/>
        <end position="328"/>
    </location>
</feature>
<evidence type="ECO:0000259" key="8">
    <source>
        <dbReference type="SMART" id="SM00829"/>
    </source>
</evidence>
<evidence type="ECO:0000256" key="2">
    <source>
        <dbReference type="ARBA" id="ARBA00011881"/>
    </source>
</evidence>
<dbReference type="GO" id="GO:0003723">
    <property type="term" value="F:RNA binding"/>
    <property type="evidence" value="ECO:0007669"/>
    <property type="project" value="UniProtKB-KW"/>
</dbReference>
<dbReference type="Gene3D" id="3.90.180.10">
    <property type="entry name" value="Medium-chain alcohol dehydrogenases, catalytic domain"/>
    <property type="match status" value="1"/>
</dbReference>
<evidence type="ECO:0000256" key="7">
    <source>
        <dbReference type="SAM" id="Phobius"/>
    </source>
</evidence>
<evidence type="ECO:0000256" key="6">
    <source>
        <dbReference type="ARBA" id="ARBA00022990"/>
    </source>
</evidence>
<dbReference type="PANTHER" id="PTHR44154">
    <property type="entry name" value="QUINONE OXIDOREDUCTASE"/>
    <property type="match status" value="1"/>
</dbReference>
<dbReference type="GO" id="GO:0008270">
    <property type="term" value="F:zinc ion binding"/>
    <property type="evidence" value="ECO:0007669"/>
    <property type="project" value="InterPro"/>
</dbReference>
<dbReference type="InterPro" id="IPR002364">
    <property type="entry name" value="Quin_OxRdtase/zeta-crystal_CS"/>
</dbReference>
<keyword evidence="6" id="KW-0007">Acetylation</keyword>
<dbReference type="GO" id="GO:0005737">
    <property type="term" value="C:cytoplasm"/>
    <property type="evidence" value="ECO:0007669"/>
    <property type="project" value="UniProtKB-SubCell"/>
</dbReference>
<comment type="subcellular location">
    <subcellularLocation>
        <location evidence="1">Cytoplasm</location>
    </subcellularLocation>
</comment>
<dbReference type="SUPFAM" id="SSF50129">
    <property type="entry name" value="GroES-like"/>
    <property type="match status" value="1"/>
</dbReference>
<dbReference type="InterPro" id="IPR013149">
    <property type="entry name" value="ADH-like_C"/>
</dbReference>
<dbReference type="GO" id="GO:0016491">
    <property type="term" value="F:oxidoreductase activity"/>
    <property type="evidence" value="ECO:0007669"/>
    <property type="project" value="InterPro"/>
</dbReference>
<organism evidence="9 10">
    <name type="scientific">Candidatus Segetimicrobium genomatis</name>
    <dbReference type="NCBI Taxonomy" id="2569760"/>
    <lineage>
        <taxon>Bacteria</taxon>
        <taxon>Bacillati</taxon>
        <taxon>Candidatus Sysuimicrobiota</taxon>
        <taxon>Candidatus Sysuimicrobiia</taxon>
        <taxon>Candidatus Sysuimicrobiales</taxon>
        <taxon>Candidatus Segetimicrobiaceae</taxon>
        <taxon>Candidatus Segetimicrobium</taxon>
    </lineage>
</organism>
<keyword evidence="3" id="KW-0963">Cytoplasm</keyword>
<dbReference type="InterPro" id="IPR020843">
    <property type="entry name" value="ER"/>
</dbReference>